<keyword evidence="1" id="KW-0521">NADP</keyword>
<dbReference type="PANTHER" id="PTHR43103">
    <property type="entry name" value="NUCLEOSIDE-DIPHOSPHATE-SUGAR EPIMERASE"/>
    <property type="match status" value="1"/>
</dbReference>
<sequence length="190" mass="21078">MPNPKVLITGASGLIGGLVLENLSGKYDFSGLNRRKVEGIPHTQADISSLDEILPAFRGIDTVLHLSAYLADVNDWENTNKVNIKGTYNVFEAARRNNVSRVVFASSGSTMLGYELDYPYGHIARGEHEKIPHDWNLVDYKDPVRPDSLYGVSKIFGEALGRYFSDYHGISVINIRLGAVLDTDKPKLVR</sequence>
<dbReference type="Pfam" id="PF01370">
    <property type="entry name" value="Epimerase"/>
    <property type="match status" value="1"/>
</dbReference>
<protein>
    <recommendedName>
        <fullName evidence="3">NAD-dependent epimerase/dehydratase domain-containing protein</fullName>
    </recommendedName>
</protein>
<proteinExistence type="predicted"/>
<organism evidence="4">
    <name type="scientific">marine metagenome</name>
    <dbReference type="NCBI Taxonomy" id="408172"/>
    <lineage>
        <taxon>unclassified sequences</taxon>
        <taxon>metagenomes</taxon>
        <taxon>ecological metagenomes</taxon>
    </lineage>
</organism>
<dbReference type="InterPro" id="IPR036291">
    <property type="entry name" value="NAD(P)-bd_dom_sf"/>
</dbReference>
<dbReference type="AlphaFoldDB" id="A0A381YHP9"/>
<feature type="non-terminal residue" evidence="4">
    <location>
        <position position="190"/>
    </location>
</feature>
<evidence type="ECO:0000256" key="2">
    <source>
        <dbReference type="ARBA" id="ARBA00023277"/>
    </source>
</evidence>
<reference evidence="4" key="1">
    <citation type="submission" date="2018-05" db="EMBL/GenBank/DDBJ databases">
        <authorList>
            <person name="Lanie J.A."/>
            <person name="Ng W.-L."/>
            <person name="Kazmierczak K.M."/>
            <person name="Andrzejewski T.M."/>
            <person name="Davidsen T.M."/>
            <person name="Wayne K.J."/>
            <person name="Tettelin H."/>
            <person name="Glass J.I."/>
            <person name="Rusch D."/>
            <person name="Podicherti R."/>
            <person name="Tsui H.-C.T."/>
            <person name="Winkler M.E."/>
        </authorList>
    </citation>
    <scope>NUCLEOTIDE SEQUENCE</scope>
</reference>
<feature type="domain" description="NAD-dependent epimerase/dehydratase" evidence="3">
    <location>
        <begin position="6"/>
        <end position="179"/>
    </location>
</feature>
<dbReference type="SUPFAM" id="SSF51735">
    <property type="entry name" value="NAD(P)-binding Rossmann-fold domains"/>
    <property type="match status" value="1"/>
</dbReference>
<evidence type="ECO:0000256" key="1">
    <source>
        <dbReference type="ARBA" id="ARBA00022857"/>
    </source>
</evidence>
<dbReference type="Gene3D" id="3.40.50.720">
    <property type="entry name" value="NAD(P)-binding Rossmann-like Domain"/>
    <property type="match status" value="1"/>
</dbReference>
<name>A0A381YHP9_9ZZZZ</name>
<dbReference type="InterPro" id="IPR001509">
    <property type="entry name" value="Epimerase_deHydtase"/>
</dbReference>
<evidence type="ECO:0000313" key="4">
    <source>
        <dbReference type="EMBL" id="SVA76053.1"/>
    </source>
</evidence>
<keyword evidence="2" id="KW-0119">Carbohydrate metabolism</keyword>
<dbReference type="PANTHER" id="PTHR43103:SF3">
    <property type="entry name" value="ADP-L-GLYCERO-D-MANNO-HEPTOSE-6-EPIMERASE"/>
    <property type="match status" value="1"/>
</dbReference>
<dbReference type="EMBL" id="UINC01018167">
    <property type="protein sequence ID" value="SVA76053.1"/>
    <property type="molecule type" value="Genomic_DNA"/>
</dbReference>
<gene>
    <name evidence="4" type="ORF">METZ01_LOCUS128907</name>
</gene>
<accession>A0A381YHP9</accession>
<evidence type="ECO:0000259" key="3">
    <source>
        <dbReference type="Pfam" id="PF01370"/>
    </source>
</evidence>